<evidence type="ECO:0000313" key="2">
    <source>
        <dbReference type="Proteomes" id="UP000265520"/>
    </source>
</evidence>
<dbReference type="Proteomes" id="UP000265520">
    <property type="component" value="Unassembled WGS sequence"/>
</dbReference>
<comment type="caution">
    <text evidence="1">The sequence shown here is derived from an EMBL/GenBank/DDBJ whole genome shotgun (WGS) entry which is preliminary data.</text>
</comment>
<proteinExistence type="predicted"/>
<dbReference type="EMBL" id="LXQA010166633">
    <property type="protein sequence ID" value="MCI28572.1"/>
    <property type="molecule type" value="Genomic_DNA"/>
</dbReference>
<reference evidence="1 2" key="1">
    <citation type="journal article" date="2018" name="Front. Plant Sci.">
        <title>Red Clover (Trifolium pratense) and Zigzag Clover (T. medium) - A Picture of Genomic Similarities and Differences.</title>
        <authorList>
            <person name="Dluhosova J."/>
            <person name="Istvanek J."/>
            <person name="Nedelnik J."/>
            <person name="Repkova J."/>
        </authorList>
    </citation>
    <scope>NUCLEOTIDE SEQUENCE [LARGE SCALE GENOMIC DNA]</scope>
    <source>
        <strain evidence="2">cv. 10/8</strain>
        <tissue evidence="1">Leaf</tissue>
    </source>
</reference>
<feature type="non-terminal residue" evidence="1">
    <location>
        <position position="44"/>
    </location>
</feature>
<dbReference type="GO" id="GO:0016740">
    <property type="term" value="F:transferase activity"/>
    <property type="evidence" value="ECO:0007669"/>
    <property type="project" value="UniProtKB-KW"/>
</dbReference>
<dbReference type="AlphaFoldDB" id="A0A392QXG2"/>
<dbReference type="Gene3D" id="3.40.50.300">
    <property type="entry name" value="P-loop containing nucleotide triphosphate hydrolases"/>
    <property type="match status" value="1"/>
</dbReference>
<name>A0A392QXG2_9FABA</name>
<accession>A0A392QXG2</accession>
<evidence type="ECO:0000313" key="1">
    <source>
        <dbReference type="EMBL" id="MCI28572.1"/>
    </source>
</evidence>
<keyword evidence="1" id="KW-0808">Transferase</keyword>
<organism evidence="1 2">
    <name type="scientific">Trifolium medium</name>
    <dbReference type="NCBI Taxonomy" id="97028"/>
    <lineage>
        <taxon>Eukaryota</taxon>
        <taxon>Viridiplantae</taxon>
        <taxon>Streptophyta</taxon>
        <taxon>Embryophyta</taxon>
        <taxon>Tracheophyta</taxon>
        <taxon>Spermatophyta</taxon>
        <taxon>Magnoliopsida</taxon>
        <taxon>eudicotyledons</taxon>
        <taxon>Gunneridae</taxon>
        <taxon>Pentapetalae</taxon>
        <taxon>rosids</taxon>
        <taxon>fabids</taxon>
        <taxon>Fabales</taxon>
        <taxon>Fabaceae</taxon>
        <taxon>Papilionoideae</taxon>
        <taxon>50 kb inversion clade</taxon>
        <taxon>NPAAA clade</taxon>
        <taxon>Hologalegina</taxon>
        <taxon>IRL clade</taxon>
        <taxon>Trifolieae</taxon>
        <taxon>Trifolium</taxon>
    </lineage>
</organism>
<keyword evidence="2" id="KW-1185">Reference proteome</keyword>
<protein>
    <submittedName>
        <fullName evidence="1">Tyrosine sulfotransferase-like protein</fullName>
    </submittedName>
</protein>
<sequence length="44" mass="5245">MARLRVPEEVLQQLRSLNDLDLELYEYARAIFNNQHKTSLLITE</sequence>
<dbReference type="InterPro" id="IPR027417">
    <property type="entry name" value="P-loop_NTPase"/>
</dbReference>